<dbReference type="GO" id="GO:0004222">
    <property type="term" value="F:metalloendopeptidase activity"/>
    <property type="evidence" value="ECO:0007669"/>
    <property type="project" value="InterPro"/>
</dbReference>
<keyword evidence="4" id="KW-0645">Protease</keyword>
<evidence type="ECO:0000256" key="2">
    <source>
        <dbReference type="ARBA" id="ARBA00004141"/>
    </source>
</evidence>
<evidence type="ECO:0000256" key="4">
    <source>
        <dbReference type="ARBA" id="ARBA00022670"/>
    </source>
</evidence>
<comment type="caution">
    <text evidence="13">The sequence shown here is derived from an EMBL/GenBank/DDBJ whole genome shotgun (WGS) entry which is preliminary data.</text>
</comment>
<dbReference type="InterPro" id="IPR008915">
    <property type="entry name" value="Peptidase_M50"/>
</dbReference>
<dbReference type="InterPro" id="IPR004387">
    <property type="entry name" value="Pept_M50_Zn"/>
</dbReference>
<protein>
    <recommendedName>
        <fullName evidence="12">PDZ domain-containing protein</fullName>
    </recommendedName>
</protein>
<evidence type="ECO:0000256" key="3">
    <source>
        <dbReference type="ARBA" id="ARBA00007931"/>
    </source>
</evidence>
<sequence>MSIFLFIIILAVLILAHEFGHFIAAKRAGIRVDEFGIGFPPRIWKKKVGETTYSLNAFPVGGFVKIFGENPDEESMHGKDAKRSFVHKSKWVQAWVVGAGIIFNLLLAWVLISVGFMAGLPFSAEDEKYGARVEGAALTVTQVMSGSPAEIAGIKSGDYILALYAGADTLEDPKVSTAQKFISSHEELTFAYMRGKDIRTVIVRPEDGVVDGRRAIGISMDNAGTLKLPVHEALYAGALTTASFTWATLTGIIEFFKNIFVGQADFSEISGPVGIVGIVGEASTLGFVHLLSLVAIISINLAVINLLPFPALDGGRLFFILIEAIKGSPIKPSITNTANGIGFILLILLMVVVTYGDIAKILHK</sequence>
<feature type="transmembrane region" description="Helical" evidence="11">
    <location>
        <begin position="338"/>
        <end position="358"/>
    </location>
</feature>
<comment type="similarity">
    <text evidence="3">Belongs to the peptidase M50B family.</text>
</comment>
<dbReference type="STRING" id="1802727.A2937_00865"/>
<keyword evidence="10 11" id="KW-0472">Membrane</keyword>
<keyword evidence="8 11" id="KW-1133">Transmembrane helix</keyword>
<evidence type="ECO:0000256" key="9">
    <source>
        <dbReference type="ARBA" id="ARBA00023049"/>
    </source>
</evidence>
<evidence type="ECO:0000259" key="12">
    <source>
        <dbReference type="PROSITE" id="PS50106"/>
    </source>
</evidence>
<evidence type="ECO:0000256" key="11">
    <source>
        <dbReference type="SAM" id="Phobius"/>
    </source>
</evidence>
<dbReference type="AlphaFoldDB" id="A0A1G2SFS1"/>
<keyword evidence="6" id="KW-0378">Hydrolase</keyword>
<evidence type="ECO:0000313" key="13">
    <source>
        <dbReference type="EMBL" id="OHA83866.1"/>
    </source>
</evidence>
<dbReference type="Gene3D" id="2.30.42.10">
    <property type="match status" value="1"/>
</dbReference>
<evidence type="ECO:0000256" key="1">
    <source>
        <dbReference type="ARBA" id="ARBA00001947"/>
    </source>
</evidence>
<evidence type="ECO:0000313" key="14">
    <source>
        <dbReference type="Proteomes" id="UP000177987"/>
    </source>
</evidence>
<name>A0A1G2SFS1_9BACT</name>
<feature type="domain" description="PDZ" evidence="12">
    <location>
        <begin position="117"/>
        <end position="163"/>
    </location>
</feature>
<keyword evidence="7" id="KW-0862">Zinc</keyword>
<dbReference type="InterPro" id="IPR036034">
    <property type="entry name" value="PDZ_sf"/>
</dbReference>
<keyword evidence="5 11" id="KW-0812">Transmembrane</keyword>
<dbReference type="EMBL" id="MHUW01000012">
    <property type="protein sequence ID" value="OHA83866.1"/>
    <property type="molecule type" value="Genomic_DNA"/>
</dbReference>
<dbReference type="Proteomes" id="UP000177987">
    <property type="component" value="Unassembled WGS sequence"/>
</dbReference>
<accession>A0A1G2SFS1</accession>
<comment type="subcellular location">
    <subcellularLocation>
        <location evidence="2">Membrane</location>
        <topology evidence="2">Multi-pass membrane protein</topology>
    </subcellularLocation>
</comment>
<dbReference type="PANTHER" id="PTHR42837:SF2">
    <property type="entry name" value="MEMBRANE METALLOPROTEASE ARASP2, CHLOROPLASTIC-RELATED"/>
    <property type="match status" value="1"/>
</dbReference>
<feature type="transmembrane region" description="Helical" evidence="11">
    <location>
        <begin position="94"/>
        <end position="122"/>
    </location>
</feature>
<feature type="transmembrane region" description="Helical" evidence="11">
    <location>
        <begin position="287"/>
        <end position="307"/>
    </location>
</feature>
<dbReference type="GO" id="GO:0016020">
    <property type="term" value="C:membrane"/>
    <property type="evidence" value="ECO:0007669"/>
    <property type="project" value="UniProtKB-SubCell"/>
</dbReference>
<keyword evidence="9" id="KW-0482">Metalloprotease</keyword>
<evidence type="ECO:0000256" key="8">
    <source>
        <dbReference type="ARBA" id="ARBA00022989"/>
    </source>
</evidence>
<evidence type="ECO:0000256" key="5">
    <source>
        <dbReference type="ARBA" id="ARBA00022692"/>
    </source>
</evidence>
<organism evidence="13 14">
    <name type="scientific">Candidatus Yonathbacteria bacterium RIFCSPLOWO2_01_FULL_47_33b</name>
    <dbReference type="NCBI Taxonomy" id="1802727"/>
    <lineage>
        <taxon>Bacteria</taxon>
        <taxon>Candidatus Yonathiibacteriota</taxon>
    </lineage>
</organism>
<dbReference type="PANTHER" id="PTHR42837">
    <property type="entry name" value="REGULATOR OF SIGMA-E PROTEASE RSEP"/>
    <property type="match status" value="1"/>
</dbReference>
<gene>
    <name evidence="13" type="ORF">A2937_00865</name>
</gene>
<dbReference type="CDD" id="cd06163">
    <property type="entry name" value="S2P-M50_PDZ_RseP-like"/>
    <property type="match status" value="1"/>
</dbReference>
<evidence type="ECO:0000256" key="6">
    <source>
        <dbReference type="ARBA" id="ARBA00022801"/>
    </source>
</evidence>
<dbReference type="PROSITE" id="PS50106">
    <property type="entry name" value="PDZ"/>
    <property type="match status" value="1"/>
</dbReference>
<comment type="cofactor">
    <cofactor evidence="1">
        <name>Zn(2+)</name>
        <dbReference type="ChEBI" id="CHEBI:29105"/>
    </cofactor>
</comment>
<dbReference type="GO" id="GO:0006508">
    <property type="term" value="P:proteolysis"/>
    <property type="evidence" value="ECO:0007669"/>
    <property type="project" value="UniProtKB-KW"/>
</dbReference>
<evidence type="ECO:0000256" key="10">
    <source>
        <dbReference type="ARBA" id="ARBA00023136"/>
    </source>
</evidence>
<dbReference type="SUPFAM" id="SSF50156">
    <property type="entry name" value="PDZ domain-like"/>
    <property type="match status" value="1"/>
</dbReference>
<evidence type="ECO:0000256" key="7">
    <source>
        <dbReference type="ARBA" id="ARBA00022833"/>
    </source>
</evidence>
<proteinExistence type="inferred from homology"/>
<reference evidence="13 14" key="1">
    <citation type="journal article" date="2016" name="Nat. Commun.">
        <title>Thousands of microbial genomes shed light on interconnected biogeochemical processes in an aquifer system.</title>
        <authorList>
            <person name="Anantharaman K."/>
            <person name="Brown C.T."/>
            <person name="Hug L.A."/>
            <person name="Sharon I."/>
            <person name="Castelle C.J."/>
            <person name="Probst A.J."/>
            <person name="Thomas B.C."/>
            <person name="Singh A."/>
            <person name="Wilkins M.J."/>
            <person name="Karaoz U."/>
            <person name="Brodie E.L."/>
            <person name="Williams K.H."/>
            <person name="Hubbard S.S."/>
            <person name="Banfield J.F."/>
        </authorList>
    </citation>
    <scope>NUCLEOTIDE SEQUENCE [LARGE SCALE GENOMIC DNA]</scope>
</reference>
<dbReference type="Pfam" id="PF02163">
    <property type="entry name" value="Peptidase_M50"/>
    <property type="match status" value="1"/>
</dbReference>
<dbReference type="InterPro" id="IPR001478">
    <property type="entry name" value="PDZ"/>
</dbReference>